<evidence type="ECO:0000313" key="2">
    <source>
        <dbReference type="Proteomes" id="UP001603857"/>
    </source>
</evidence>
<dbReference type="Proteomes" id="UP001603857">
    <property type="component" value="Unassembled WGS sequence"/>
</dbReference>
<organism evidence="1 2">
    <name type="scientific">Flemingia macrophylla</name>
    <dbReference type="NCBI Taxonomy" id="520843"/>
    <lineage>
        <taxon>Eukaryota</taxon>
        <taxon>Viridiplantae</taxon>
        <taxon>Streptophyta</taxon>
        <taxon>Embryophyta</taxon>
        <taxon>Tracheophyta</taxon>
        <taxon>Spermatophyta</taxon>
        <taxon>Magnoliopsida</taxon>
        <taxon>eudicotyledons</taxon>
        <taxon>Gunneridae</taxon>
        <taxon>Pentapetalae</taxon>
        <taxon>rosids</taxon>
        <taxon>fabids</taxon>
        <taxon>Fabales</taxon>
        <taxon>Fabaceae</taxon>
        <taxon>Papilionoideae</taxon>
        <taxon>50 kb inversion clade</taxon>
        <taxon>NPAAA clade</taxon>
        <taxon>indigoferoid/millettioid clade</taxon>
        <taxon>Phaseoleae</taxon>
        <taxon>Flemingia</taxon>
    </lineage>
</organism>
<accession>A0ABD1M473</accession>
<protein>
    <submittedName>
        <fullName evidence="1">Uncharacterized protein</fullName>
    </submittedName>
</protein>
<sequence>MDGVESGGNRRRRMLKERFGFMGCCRAAWANAFRSHHREQPQWQMDPDPDPGAGMNLAAERRLRGPAEEEGEAPWRVSLMRLLEEDDLDPFFSFTTQLRCDAVAEVAATAILRPQCVMRTAI</sequence>
<gene>
    <name evidence="1" type="ORF">Fmac_018107</name>
</gene>
<reference evidence="1 2" key="1">
    <citation type="submission" date="2024-08" db="EMBL/GenBank/DDBJ databases">
        <title>Insights into the chromosomal genome structure of Flemingia macrophylla.</title>
        <authorList>
            <person name="Ding Y."/>
            <person name="Zhao Y."/>
            <person name="Bi W."/>
            <person name="Wu M."/>
            <person name="Zhao G."/>
            <person name="Gong Y."/>
            <person name="Li W."/>
            <person name="Zhang P."/>
        </authorList>
    </citation>
    <scope>NUCLEOTIDE SEQUENCE [LARGE SCALE GENOMIC DNA]</scope>
    <source>
        <strain evidence="1">DYQJB</strain>
        <tissue evidence="1">Leaf</tissue>
    </source>
</reference>
<name>A0ABD1M473_9FABA</name>
<proteinExistence type="predicted"/>
<dbReference type="EMBL" id="JBGMDY010000006">
    <property type="protein sequence ID" value="KAL2330526.1"/>
    <property type="molecule type" value="Genomic_DNA"/>
</dbReference>
<comment type="caution">
    <text evidence="1">The sequence shown here is derived from an EMBL/GenBank/DDBJ whole genome shotgun (WGS) entry which is preliminary data.</text>
</comment>
<dbReference type="AlphaFoldDB" id="A0ABD1M473"/>
<evidence type="ECO:0000313" key="1">
    <source>
        <dbReference type="EMBL" id="KAL2330526.1"/>
    </source>
</evidence>
<keyword evidence="2" id="KW-1185">Reference proteome</keyword>